<feature type="domain" description="tRNA/rRNA methyltransferase SpoU type" evidence="3">
    <location>
        <begin position="136"/>
        <end position="272"/>
    </location>
</feature>
<reference evidence="4 5" key="1">
    <citation type="submission" date="2021-04" db="EMBL/GenBank/DDBJ databases">
        <title>Whole genome sequence of Jiella sp. KSK16Y-1.</title>
        <authorList>
            <person name="Tuo L."/>
        </authorList>
    </citation>
    <scope>NUCLEOTIDE SEQUENCE [LARGE SCALE GENOMIC DNA]</scope>
    <source>
        <strain evidence="4 5">KSK16Y-1</strain>
    </source>
</reference>
<dbReference type="CDD" id="cd18095">
    <property type="entry name" value="SpoU-like_rRNA-MTase"/>
    <property type="match status" value="1"/>
</dbReference>
<dbReference type="SUPFAM" id="SSF75217">
    <property type="entry name" value="alpha/beta knot"/>
    <property type="match status" value="1"/>
</dbReference>
<proteinExistence type="predicted"/>
<dbReference type="PANTHER" id="PTHR43191">
    <property type="entry name" value="RRNA METHYLTRANSFERASE 3"/>
    <property type="match status" value="1"/>
</dbReference>
<dbReference type="Proteomes" id="UP000678276">
    <property type="component" value="Unassembled WGS sequence"/>
</dbReference>
<name>A0ABS4BKH1_9HYPH</name>
<dbReference type="InterPro" id="IPR001537">
    <property type="entry name" value="SpoU_MeTrfase"/>
</dbReference>
<dbReference type="Gene3D" id="3.40.1280.10">
    <property type="match status" value="1"/>
</dbReference>
<dbReference type="EMBL" id="JAGJCF010000014">
    <property type="protein sequence ID" value="MBP0617235.1"/>
    <property type="molecule type" value="Genomic_DNA"/>
</dbReference>
<dbReference type="PANTHER" id="PTHR43191:SF12">
    <property type="entry name" value="RRNA METHYLASE"/>
    <property type="match status" value="1"/>
</dbReference>
<accession>A0ABS4BKH1</accession>
<dbReference type="GO" id="GO:0008168">
    <property type="term" value="F:methyltransferase activity"/>
    <property type="evidence" value="ECO:0007669"/>
    <property type="project" value="UniProtKB-KW"/>
</dbReference>
<sequence>MTTPLPRDLAARLITIETVADPRIAGYRNIRERDLVRQGGFIAEGTVVLDHLLVSGRFAATSLFILRNRVEGIADRLALVPEDVPIYVAENAVMDAIAGFAVHRGVLAHASERATDTDRTLAGFLDDAPKGGGPLVVAIGLANHDNVGALFRNAAAFGASGVVLDGASCHPLYRKAIRVSVGTALTLPWHHGAMASDIADALERSGHLPIALSPKGEMQLTELTKGERLALIVGSEGRGLPDALLRRCRTVRIEMAPGIDSLNVATSAAIVLAKLYSAA</sequence>
<dbReference type="SUPFAM" id="SSF55315">
    <property type="entry name" value="L30e-like"/>
    <property type="match status" value="1"/>
</dbReference>
<evidence type="ECO:0000256" key="1">
    <source>
        <dbReference type="ARBA" id="ARBA00022603"/>
    </source>
</evidence>
<dbReference type="RefSeq" id="WP_209595747.1">
    <property type="nucleotide sequence ID" value="NZ_JAGJCF010000014.1"/>
</dbReference>
<keyword evidence="5" id="KW-1185">Reference proteome</keyword>
<evidence type="ECO:0000259" key="3">
    <source>
        <dbReference type="Pfam" id="PF00588"/>
    </source>
</evidence>
<evidence type="ECO:0000256" key="2">
    <source>
        <dbReference type="ARBA" id="ARBA00022679"/>
    </source>
</evidence>
<comment type="caution">
    <text evidence="4">The sequence shown here is derived from an EMBL/GenBank/DDBJ whole genome shotgun (WGS) entry which is preliminary data.</text>
</comment>
<evidence type="ECO:0000313" key="5">
    <source>
        <dbReference type="Proteomes" id="UP000678276"/>
    </source>
</evidence>
<protein>
    <submittedName>
        <fullName evidence="4">RNA methyltransferase</fullName>
    </submittedName>
</protein>
<dbReference type="InterPro" id="IPR051259">
    <property type="entry name" value="rRNA_Methyltransferase"/>
</dbReference>
<dbReference type="InterPro" id="IPR029028">
    <property type="entry name" value="Alpha/beta_knot_MTases"/>
</dbReference>
<evidence type="ECO:0000313" key="4">
    <source>
        <dbReference type="EMBL" id="MBP0617235.1"/>
    </source>
</evidence>
<organism evidence="4 5">
    <name type="scientific">Jiella mangrovi</name>
    <dbReference type="NCBI Taxonomy" id="2821407"/>
    <lineage>
        <taxon>Bacteria</taxon>
        <taxon>Pseudomonadati</taxon>
        <taxon>Pseudomonadota</taxon>
        <taxon>Alphaproteobacteria</taxon>
        <taxon>Hyphomicrobiales</taxon>
        <taxon>Aurantimonadaceae</taxon>
        <taxon>Jiella</taxon>
    </lineage>
</organism>
<dbReference type="InterPro" id="IPR029064">
    <property type="entry name" value="Ribosomal_eL30-like_sf"/>
</dbReference>
<keyword evidence="1 4" id="KW-0489">Methyltransferase</keyword>
<dbReference type="Pfam" id="PF00588">
    <property type="entry name" value="SpoU_methylase"/>
    <property type="match status" value="1"/>
</dbReference>
<gene>
    <name evidence="4" type="ORF">J6595_16735</name>
</gene>
<dbReference type="GO" id="GO:0032259">
    <property type="term" value="P:methylation"/>
    <property type="evidence" value="ECO:0007669"/>
    <property type="project" value="UniProtKB-KW"/>
</dbReference>
<dbReference type="InterPro" id="IPR029026">
    <property type="entry name" value="tRNA_m1G_MTases_N"/>
</dbReference>
<keyword evidence="2" id="KW-0808">Transferase</keyword>